<evidence type="ECO:0000313" key="2">
    <source>
        <dbReference type="Proteomes" id="UP000600918"/>
    </source>
</evidence>
<dbReference type="AlphaFoldDB" id="A0A834KE94"/>
<gene>
    <name evidence="1" type="ORF">H0235_014850</name>
</gene>
<keyword evidence="2" id="KW-1185">Reference proteome</keyword>
<sequence length="110" mass="12253">MLPADSHRALVDGQGRLRSIGCSSNASRESRRHGVTALMRCLKVIALSKLKNDDFVIAKLKLTIEYCDFYPEALIRLDEATNTGVQPYGLSMVRLQDSSSHPTRSQQLSF</sequence>
<comment type="caution">
    <text evidence="1">The sequence shown here is derived from an EMBL/GenBank/DDBJ whole genome shotgun (WGS) entry which is preliminary data.</text>
</comment>
<organism evidence="1 2">
    <name type="scientific">Vespula pensylvanica</name>
    <name type="common">Western yellow jacket</name>
    <name type="synonym">Wasp</name>
    <dbReference type="NCBI Taxonomy" id="30213"/>
    <lineage>
        <taxon>Eukaryota</taxon>
        <taxon>Metazoa</taxon>
        <taxon>Ecdysozoa</taxon>
        <taxon>Arthropoda</taxon>
        <taxon>Hexapoda</taxon>
        <taxon>Insecta</taxon>
        <taxon>Pterygota</taxon>
        <taxon>Neoptera</taxon>
        <taxon>Endopterygota</taxon>
        <taxon>Hymenoptera</taxon>
        <taxon>Apocrita</taxon>
        <taxon>Aculeata</taxon>
        <taxon>Vespoidea</taxon>
        <taxon>Vespidae</taxon>
        <taxon>Vespinae</taxon>
        <taxon>Vespula</taxon>
    </lineage>
</organism>
<dbReference type="Proteomes" id="UP000600918">
    <property type="component" value="Unassembled WGS sequence"/>
</dbReference>
<protein>
    <submittedName>
        <fullName evidence="1">Uncharacterized protein</fullName>
    </submittedName>
</protein>
<reference evidence="1" key="1">
    <citation type="journal article" date="2020" name="G3 (Bethesda)">
        <title>High-Quality Assemblies for Three Invasive Social Wasps from the &lt;i&gt;Vespula&lt;/i&gt; Genus.</title>
        <authorList>
            <person name="Harrop T.W.R."/>
            <person name="Guhlin J."/>
            <person name="McLaughlin G.M."/>
            <person name="Permina E."/>
            <person name="Stockwell P."/>
            <person name="Gilligan J."/>
            <person name="Le Lec M.F."/>
            <person name="Gruber M.A.M."/>
            <person name="Quinn O."/>
            <person name="Lovegrove M."/>
            <person name="Duncan E.J."/>
            <person name="Remnant E.J."/>
            <person name="Van Eeckhoven J."/>
            <person name="Graham B."/>
            <person name="Knapp R.A."/>
            <person name="Langford K.W."/>
            <person name="Kronenberg Z."/>
            <person name="Press M.O."/>
            <person name="Eacker S.M."/>
            <person name="Wilson-Rankin E.E."/>
            <person name="Purcell J."/>
            <person name="Lester P.J."/>
            <person name="Dearden P.K."/>
        </authorList>
    </citation>
    <scope>NUCLEOTIDE SEQUENCE</scope>
    <source>
        <strain evidence="1">Volc-1</strain>
    </source>
</reference>
<dbReference type="EMBL" id="JACSDY010000016">
    <property type="protein sequence ID" value="KAF7404156.1"/>
    <property type="molecule type" value="Genomic_DNA"/>
</dbReference>
<accession>A0A834KE94</accession>
<name>A0A834KE94_VESPE</name>
<proteinExistence type="predicted"/>
<evidence type="ECO:0000313" key="1">
    <source>
        <dbReference type="EMBL" id="KAF7404156.1"/>
    </source>
</evidence>